<sequence>MTIGNDPGALASAILKVYESGDIARVDDLISPDLIDHNQPPGTASGIDAVRVLVGAVKEGFSDTRIEEIFQGLTTDGWVVSQWRMTGVHTGDWFGTPATGRSVSFTGIDLWRAADGRMVEVRHAEDLFQLQAQITA</sequence>
<accession>A0ABV3JQ71</accession>
<dbReference type="RefSeq" id="WP_364027550.1">
    <property type="nucleotide sequence ID" value="NZ_JBFATD010000016.1"/>
</dbReference>
<dbReference type="PANTHER" id="PTHR38436:SF1">
    <property type="entry name" value="ESTER CYCLASE"/>
    <property type="match status" value="1"/>
</dbReference>
<dbReference type="EMBL" id="JBFATE010000024">
    <property type="protein sequence ID" value="MEV5249916.1"/>
    <property type="molecule type" value="Genomic_DNA"/>
</dbReference>
<dbReference type="InterPro" id="IPR009959">
    <property type="entry name" value="Cyclase_SnoaL-like"/>
</dbReference>
<dbReference type="Pfam" id="PF07366">
    <property type="entry name" value="SnoaL"/>
    <property type="match status" value="1"/>
</dbReference>
<protein>
    <submittedName>
        <fullName evidence="1">Ester cyclase</fullName>
    </submittedName>
</protein>
<organism evidence="1 2">
    <name type="scientific">Streptomyces werraensis</name>
    <dbReference type="NCBI Taxonomy" id="68284"/>
    <lineage>
        <taxon>Bacteria</taxon>
        <taxon>Bacillati</taxon>
        <taxon>Actinomycetota</taxon>
        <taxon>Actinomycetes</taxon>
        <taxon>Kitasatosporales</taxon>
        <taxon>Streptomycetaceae</taxon>
        <taxon>Streptomyces</taxon>
    </lineage>
</organism>
<name>A0ABV3JQ71_9ACTN</name>
<comment type="caution">
    <text evidence="1">The sequence shown here is derived from an EMBL/GenBank/DDBJ whole genome shotgun (WGS) entry which is preliminary data.</text>
</comment>
<dbReference type="Proteomes" id="UP001552527">
    <property type="component" value="Unassembled WGS sequence"/>
</dbReference>
<dbReference type="PANTHER" id="PTHR38436">
    <property type="entry name" value="POLYKETIDE CYCLASE SNOAL-LIKE DOMAIN"/>
    <property type="match status" value="1"/>
</dbReference>
<evidence type="ECO:0000313" key="1">
    <source>
        <dbReference type="EMBL" id="MEV5249916.1"/>
    </source>
</evidence>
<keyword evidence="2" id="KW-1185">Reference proteome</keyword>
<dbReference type="Gene3D" id="3.10.450.50">
    <property type="match status" value="1"/>
</dbReference>
<evidence type="ECO:0000313" key="2">
    <source>
        <dbReference type="Proteomes" id="UP001552527"/>
    </source>
</evidence>
<dbReference type="InterPro" id="IPR032710">
    <property type="entry name" value="NTF2-like_dom_sf"/>
</dbReference>
<gene>
    <name evidence="1" type="ORF">AB0K95_32365</name>
</gene>
<dbReference type="SUPFAM" id="SSF54427">
    <property type="entry name" value="NTF2-like"/>
    <property type="match status" value="1"/>
</dbReference>
<proteinExistence type="predicted"/>
<reference evidence="1 2" key="1">
    <citation type="submission" date="2024-06" db="EMBL/GenBank/DDBJ databases">
        <title>The Natural Products Discovery Center: Release of the First 8490 Sequenced Strains for Exploring Actinobacteria Biosynthetic Diversity.</title>
        <authorList>
            <person name="Kalkreuter E."/>
            <person name="Kautsar S.A."/>
            <person name="Yang D."/>
            <person name="Bader C.D."/>
            <person name="Teijaro C.N."/>
            <person name="Fluegel L."/>
            <person name="Davis C.M."/>
            <person name="Simpson J.R."/>
            <person name="Lauterbach L."/>
            <person name="Steele A.D."/>
            <person name="Gui C."/>
            <person name="Meng S."/>
            <person name="Li G."/>
            <person name="Viehrig K."/>
            <person name="Ye F."/>
            <person name="Su P."/>
            <person name="Kiefer A.F."/>
            <person name="Nichols A."/>
            <person name="Cepeda A.J."/>
            <person name="Yan W."/>
            <person name="Fan B."/>
            <person name="Jiang Y."/>
            <person name="Adhikari A."/>
            <person name="Zheng C.-J."/>
            <person name="Schuster L."/>
            <person name="Cowan T.M."/>
            <person name="Smanski M.J."/>
            <person name="Chevrette M.G."/>
            <person name="De Carvalho L.P.S."/>
            <person name="Shen B."/>
        </authorList>
    </citation>
    <scope>NUCLEOTIDE SEQUENCE [LARGE SCALE GENOMIC DNA]</scope>
    <source>
        <strain evidence="1 2">NPDC052768</strain>
    </source>
</reference>